<dbReference type="AlphaFoldDB" id="A0A6A5XGB7"/>
<gene>
    <name evidence="1" type="ORF">BU24DRAFT_425701</name>
</gene>
<evidence type="ECO:0000313" key="1">
    <source>
        <dbReference type="EMBL" id="KAF2011877.1"/>
    </source>
</evidence>
<reference evidence="1" key="1">
    <citation type="journal article" date="2020" name="Stud. Mycol.">
        <title>101 Dothideomycetes genomes: a test case for predicting lifestyles and emergence of pathogens.</title>
        <authorList>
            <person name="Haridas S."/>
            <person name="Albert R."/>
            <person name="Binder M."/>
            <person name="Bloem J."/>
            <person name="Labutti K."/>
            <person name="Salamov A."/>
            <person name="Andreopoulos B."/>
            <person name="Baker S."/>
            <person name="Barry K."/>
            <person name="Bills G."/>
            <person name="Bluhm B."/>
            <person name="Cannon C."/>
            <person name="Castanera R."/>
            <person name="Culley D."/>
            <person name="Daum C."/>
            <person name="Ezra D."/>
            <person name="Gonzalez J."/>
            <person name="Henrissat B."/>
            <person name="Kuo A."/>
            <person name="Liang C."/>
            <person name="Lipzen A."/>
            <person name="Lutzoni F."/>
            <person name="Magnuson J."/>
            <person name="Mondo S."/>
            <person name="Nolan M."/>
            <person name="Ohm R."/>
            <person name="Pangilinan J."/>
            <person name="Park H.-J."/>
            <person name="Ramirez L."/>
            <person name="Alfaro M."/>
            <person name="Sun H."/>
            <person name="Tritt A."/>
            <person name="Yoshinaga Y."/>
            <person name="Zwiers L.-H."/>
            <person name="Turgeon B."/>
            <person name="Goodwin S."/>
            <person name="Spatafora J."/>
            <person name="Crous P."/>
            <person name="Grigoriev I."/>
        </authorList>
    </citation>
    <scope>NUCLEOTIDE SEQUENCE</scope>
    <source>
        <strain evidence="1">CBS 175.79</strain>
    </source>
</reference>
<dbReference type="Proteomes" id="UP000799778">
    <property type="component" value="Unassembled WGS sequence"/>
</dbReference>
<dbReference type="EMBL" id="ML978073">
    <property type="protein sequence ID" value="KAF2011877.1"/>
    <property type="molecule type" value="Genomic_DNA"/>
</dbReference>
<proteinExistence type="predicted"/>
<dbReference type="GeneID" id="54286200"/>
<protein>
    <submittedName>
        <fullName evidence="1">Uncharacterized protein</fullName>
    </submittedName>
</protein>
<evidence type="ECO:0000313" key="2">
    <source>
        <dbReference type="Proteomes" id="UP000799778"/>
    </source>
</evidence>
<organism evidence="1 2">
    <name type="scientific">Aaosphaeria arxii CBS 175.79</name>
    <dbReference type="NCBI Taxonomy" id="1450172"/>
    <lineage>
        <taxon>Eukaryota</taxon>
        <taxon>Fungi</taxon>
        <taxon>Dikarya</taxon>
        <taxon>Ascomycota</taxon>
        <taxon>Pezizomycotina</taxon>
        <taxon>Dothideomycetes</taxon>
        <taxon>Pleosporomycetidae</taxon>
        <taxon>Pleosporales</taxon>
        <taxon>Pleosporales incertae sedis</taxon>
        <taxon>Aaosphaeria</taxon>
    </lineage>
</organism>
<keyword evidence="2" id="KW-1185">Reference proteome</keyword>
<accession>A0A6A5XGB7</accession>
<sequence length="87" mass="9335">MSLLDLHAYGTATVETSSSPESSLLHCTDYNLQSSASNRGSAYAPNFDRAETSLAAVSMNCETNPCSVSYIPQQSLFMVAIFHVIAL</sequence>
<name>A0A6A5XGB7_9PLEO</name>
<dbReference type="RefSeq" id="XP_033380216.1">
    <property type="nucleotide sequence ID" value="XM_033528803.1"/>
</dbReference>